<organism evidence="6 7">
    <name type="scientific">Moritella viscosa</name>
    <dbReference type="NCBI Taxonomy" id="80854"/>
    <lineage>
        <taxon>Bacteria</taxon>
        <taxon>Pseudomonadati</taxon>
        <taxon>Pseudomonadota</taxon>
        <taxon>Gammaproteobacteria</taxon>
        <taxon>Alteromonadales</taxon>
        <taxon>Moritellaceae</taxon>
        <taxon>Moritella</taxon>
    </lineage>
</organism>
<keyword evidence="4 6" id="KW-0067">ATP-binding</keyword>
<keyword evidence="2" id="KW-0813">Transport</keyword>
<dbReference type="InterPro" id="IPR050153">
    <property type="entry name" value="Metal_Ion_Import_ABC"/>
</dbReference>
<dbReference type="SMART" id="SM00382">
    <property type="entry name" value="AAA"/>
    <property type="match status" value="1"/>
</dbReference>
<dbReference type="PROSITE" id="PS50893">
    <property type="entry name" value="ABC_TRANSPORTER_2"/>
    <property type="match status" value="1"/>
</dbReference>
<keyword evidence="3" id="KW-0547">Nucleotide-binding</keyword>
<evidence type="ECO:0000313" key="7">
    <source>
        <dbReference type="Proteomes" id="UP000183794"/>
    </source>
</evidence>
<dbReference type="RefSeq" id="WP_075517962.1">
    <property type="nucleotide sequence ID" value="NZ_FPLD01000025.1"/>
</dbReference>
<gene>
    <name evidence="6" type="ORF">NVI5450_0676</name>
</gene>
<dbReference type="GO" id="GO:0005524">
    <property type="term" value="F:ATP binding"/>
    <property type="evidence" value="ECO:0007669"/>
    <property type="project" value="UniProtKB-KW"/>
</dbReference>
<evidence type="ECO:0000256" key="2">
    <source>
        <dbReference type="ARBA" id="ARBA00022448"/>
    </source>
</evidence>
<dbReference type="Gene3D" id="3.40.50.300">
    <property type="entry name" value="P-loop containing nucleotide triphosphate hydrolases"/>
    <property type="match status" value="1"/>
</dbReference>
<reference evidence="6 7" key="1">
    <citation type="submission" date="2016-11" db="EMBL/GenBank/DDBJ databases">
        <authorList>
            <person name="Jaros S."/>
            <person name="Januszkiewicz K."/>
            <person name="Wedrychowicz H."/>
        </authorList>
    </citation>
    <scope>NUCLEOTIDE SEQUENCE [LARGE SCALE GENOMIC DNA]</scope>
    <source>
        <strain evidence="6">NVI 5450</strain>
    </source>
</reference>
<evidence type="ECO:0000256" key="4">
    <source>
        <dbReference type="ARBA" id="ARBA00022840"/>
    </source>
</evidence>
<dbReference type="PANTHER" id="PTHR42734:SF6">
    <property type="entry name" value="MOLYBDATE IMPORT ATP-BINDING PROTEIN MOLC"/>
    <property type="match status" value="1"/>
</dbReference>
<dbReference type="CDD" id="cd03214">
    <property type="entry name" value="ABC_Iron-Siderophores_B12_Hemin"/>
    <property type="match status" value="1"/>
</dbReference>
<sequence length="257" mass="28194">MALSMSNIHLSYGKRKVLNNLNIASVNRGVLTALIGANGTGKSSLFRLIAGITKNRSGKIMLEGQDLDRIPSKQRSLAVCYVPQLTDYHIRLTVFEGLMLALNLASESINQQSKEKKVSDIMQLLNISDLANQFLADLSGGQKQLVAIGQGLIRNPDVLLLDEPTSALDLSRQLQVMMLLADYIKQHNMLCIIAIHDLNLASRFCPQMIALHQGACFAQGPTPTTLNSQLAEKMFNIRLNKVASNSGYDLLDAQYIA</sequence>
<dbReference type="InterPro" id="IPR003439">
    <property type="entry name" value="ABC_transporter-like_ATP-bd"/>
</dbReference>
<evidence type="ECO:0000259" key="5">
    <source>
        <dbReference type="PROSITE" id="PS50893"/>
    </source>
</evidence>
<evidence type="ECO:0000256" key="3">
    <source>
        <dbReference type="ARBA" id="ARBA00022741"/>
    </source>
</evidence>
<feature type="domain" description="ABC transporter" evidence="5">
    <location>
        <begin position="3"/>
        <end position="238"/>
    </location>
</feature>
<dbReference type="OrthoDB" id="5292475at2"/>
<dbReference type="AlphaFoldDB" id="A0A1L0AUQ4"/>
<dbReference type="SUPFAM" id="SSF52540">
    <property type="entry name" value="P-loop containing nucleoside triphosphate hydrolases"/>
    <property type="match status" value="1"/>
</dbReference>
<dbReference type="InterPro" id="IPR003593">
    <property type="entry name" value="AAA+_ATPase"/>
</dbReference>
<dbReference type="Proteomes" id="UP000183794">
    <property type="component" value="Unassembled WGS sequence"/>
</dbReference>
<dbReference type="GO" id="GO:0016887">
    <property type="term" value="F:ATP hydrolysis activity"/>
    <property type="evidence" value="ECO:0007669"/>
    <property type="project" value="InterPro"/>
</dbReference>
<comment type="similarity">
    <text evidence="1">Belongs to the ABC transporter superfamily.</text>
</comment>
<evidence type="ECO:0000256" key="1">
    <source>
        <dbReference type="ARBA" id="ARBA00005417"/>
    </source>
</evidence>
<name>A0A1L0AUQ4_9GAMM</name>
<dbReference type="EMBL" id="FPLD01000025">
    <property type="protein sequence ID" value="SGY86893.1"/>
    <property type="molecule type" value="Genomic_DNA"/>
</dbReference>
<accession>A0A1L0AUQ4</accession>
<evidence type="ECO:0000313" key="6">
    <source>
        <dbReference type="EMBL" id="SGY86893.1"/>
    </source>
</evidence>
<dbReference type="Pfam" id="PF00005">
    <property type="entry name" value="ABC_tran"/>
    <property type="match status" value="1"/>
</dbReference>
<dbReference type="PROSITE" id="PS00211">
    <property type="entry name" value="ABC_TRANSPORTER_1"/>
    <property type="match status" value="1"/>
</dbReference>
<proteinExistence type="inferred from homology"/>
<dbReference type="InterPro" id="IPR027417">
    <property type="entry name" value="P-loop_NTPase"/>
</dbReference>
<dbReference type="InterPro" id="IPR017871">
    <property type="entry name" value="ABC_transporter-like_CS"/>
</dbReference>
<dbReference type="PANTHER" id="PTHR42734">
    <property type="entry name" value="METAL TRANSPORT SYSTEM ATP-BINDING PROTEIN TM_0124-RELATED"/>
    <property type="match status" value="1"/>
</dbReference>
<protein>
    <submittedName>
        <fullName evidence="6">Putative iron ABC transport system, ATP-binding protein</fullName>
    </submittedName>
</protein>